<organism evidence="1 2">
    <name type="scientific">Pochonia chlamydosporia 170</name>
    <dbReference type="NCBI Taxonomy" id="1380566"/>
    <lineage>
        <taxon>Eukaryota</taxon>
        <taxon>Fungi</taxon>
        <taxon>Dikarya</taxon>
        <taxon>Ascomycota</taxon>
        <taxon>Pezizomycotina</taxon>
        <taxon>Sordariomycetes</taxon>
        <taxon>Hypocreomycetidae</taxon>
        <taxon>Hypocreales</taxon>
        <taxon>Clavicipitaceae</taxon>
        <taxon>Pochonia</taxon>
    </lineage>
</organism>
<gene>
    <name evidence="1" type="ORF">VFPPC_15927</name>
</gene>
<dbReference type="Proteomes" id="UP000078397">
    <property type="component" value="Unassembled WGS sequence"/>
</dbReference>
<evidence type="ECO:0000313" key="2">
    <source>
        <dbReference type="Proteomes" id="UP000078397"/>
    </source>
</evidence>
<name>A0A179FVQ3_METCM</name>
<dbReference type="AlphaFoldDB" id="A0A179FVQ3"/>
<evidence type="ECO:0000313" key="1">
    <source>
        <dbReference type="EMBL" id="OAQ69201.2"/>
    </source>
</evidence>
<proteinExistence type="predicted"/>
<dbReference type="KEGG" id="pchm:VFPPC_15927"/>
<dbReference type="RefSeq" id="XP_018146051.2">
    <property type="nucleotide sequence ID" value="XM_018293680.2"/>
</dbReference>
<keyword evidence="2" id="KW-1185">Reference proteome</keyword>
<dbReference type="GeneID" id="28857674"/>
<sequence>MRQFPNAPRFLEGTPTTNWQGEDGKTTCVIELHCYPIPTYKTFSFRAHAQLAFILHIRSWDGSWQSCSGYSRDGL</sequence>
<comment type="caution">
    <text evidence="1">The sequence shown here is derived from an EMBL/GenBank/DDBJ whole genome shotgun (WGS) entry which is preliminary data.</text>
</comment>
<protein>
    <submittedName>
        <fullName evidence="1">Uncharacterized protein</fullName>
    </submittedName>
</protein>
<dbReference type="EMBL" id="LSBJ02000003">
    <property type="protein sequence ID" value="OAQ69201.2"/>
    <property type="molecule type" value="Genomic_DNA"/>
</dbReference>
<reference evidence="1 2" key="1">
    <citation type="journal article" date="2016" name="PLoS Pathog.">
        <title>Biosynthesis of antibiotic leucinostatins in bio-control fungus Purpureocillium lilacinum and their inhibition on phytophthora revealed by genome mining.</title>
        <authorList>
            <person name="Wang G."/>
            <person name="Liu Z."/>
            <person name="Lin R."/>
            <person name="Li E."/>
            <person name="Mao Z."/>
            <person name="Ling J."/>
            <person name="Yang Y."/>
            <person name="Yin W.B."/>
            <person name="Xie B."/>
        </authorList>
    </citation>
    <scope>NUCLEOTIDE SEQUENCE [LARGE SCALE GENOMIC DNA]</scope>
    <source>
        <strain evidence="1">170</strain>
    </source>
</reference>
<accession>A0A179FVQ3</accession>